<evidence type="ECO:0000259" key="2">
    <source>
        <dbReference type="PROSITE" id="PS50003"/>
    </source>
</evidence>
<dbReference type="Gene3D" id="2.30.29.30">
    <property type="entry name" value="Pleckstrin-homology domain (PH domain)/Phosphotyrosine-binding domain (PTB)"/>
    <property type="match status" value="1"/>
</dbReference>
<dbReference type="InterPro" id="IPR000219">
    <property type="entry name" value="DH_dom"/>
</dbReference>
<feature type="region of interest" description="Disordered" evidence="1">
    <location>
        <begin position="711"/>
        <end position="758"/>
    </location>
</feature>
<evidence type="ECO:0000259" key="3">
    <source>
        <dbReference type="PROSITE" id="PS50010"/>
    </source>
</evidence>
<proteinExistence type="predicted"/>
<dbReference type="SMART" id="SM00325">
    <property type="entry name" value="RhoGEF"/>
    <property type="match status" value="1"/>
</dbReference>
<feature type="compositionally biased region" description="Polar residues" evidence="1">
    <location>
        <begin position="406"/>
        <end position="416"/>
    </location>
</feature>
<dbReference type="AlphaFoldDB" id="A0A8H7DE78"/>
<feature type="region of interest" description="Disordered" evidence="1">
    <location>
        <begin position="380"/>
        <end position="445"/>
    </location>
</feature>
<dbReference type="PROSITE" id="PS50010">
    <property type="entry name" value="DH_2"/>
    <property type="match status" value="1"/>
</dbReference>
<comment type="caution">
    <text evidence="4">The sequence shown here is derived from an EMBL/GenBank/DDBJ whole genome shotgun (WGS) entry which is preliminary data.</text>
</comment>
<protein>
    <recommendedName>
        <fullName evidence="6">DH domain-containing protein</fullName>
    </recommendedName>
</protein>
<feature type="compositionally biased region" description="Basic and acidic residues" evidence="1">
    <location>
        <begin position="883"/>
        <end position="901"/>
    </location>
</feature>
<evidence type="ECO:0008006" key="6">
    <source>
        <dbReference type="Google" id="ProtNLM"/>
    </source>
</evidence>
<gene>
    <name evidence="4" type="ORF">MSAN_00749400</name>
</gene>
<dbReference type="EMBL" id="JACAZH010000004">
    <property type="protein sequence ID" value="KAF7371140.1"/>
    <property type="molecule type" value="Genomic_DNA"/>
</dbReference>
<dbReference type="InterPro" id="IPR001849">
    <property type="entry name" value="PH_domain"/>
</dbReference>
<feature type="domain" description="DH" evidence="3">
    <location>
        <begin position="99"/>
        <end position="299"/>
    </location>
</feature>
<evidence type="ECO:0000256" key="1">
    <source>
        <dbReference type="SAM" id="MobiDB-lite"/>
    </source>
</evidence>
<dbReference type="CDD" id="cd00160">
    <property type="entry name" value="RhoGEF"/>
    <property type="match status" value="1"/>
</dbReference>
<dbReference type="PANTHER" id="PTHR12673">
    <property type="entry name" value="FACIOGENITAL DYSPLASIA PROTEIN"/>
    <property type="match status" value="1"/>
</dbReference>
<dbReference type="GO" id="GO:0005085">
    <property type="term" value="F:guanyl-nucleotide exchange factor activity"/>
    <property type="evidence" value="ECO:0007669"/>
    <property type="project" value="InterPro"/>
</dbReference>
<dbReference type="InterPro" id="IPR051092">
    <property type="entry name" value="FYVE_RhoGEF_PH"/>
</dbReference>
<feature type="compositionally biased region" description="Polar residues" evidence="1">
    <location>
        <begin position="831"/>
        <end position="843"/>
    </location>
</feature>
<dbReference type="SUPFAM" id="SSF50729">
    <property type="entry name" value="PH domain-like"/>
    <property type="match status" value="1"/>
</dbReference>
<accession>A0A8H7DE78</accession>
<feature type="compositionally biased region" description="Basic and acidic residues" evidence="1">
    <location>
        <begin position="380"/>
        <end position="393"/>
    </location>
</feature>
<dbReference type="Gene3D" id="1.20.900.10">
    <property type="entry name" value="Dbl homology (DH) domain"/>
    <property type="match status" value="1"/>
</dbReference>
<reference evidence="4" key="1">
    <citation type="submission" date="2020-05" db="EMBL/GenBank/DDBJ databases">
        <title>Mycena genomes resolve the evolution of fungal bioluminescence.</title>
        <authorList>
            <person name="Tsai I.J."/>
        </authorList>
    </citation>
    <scope>NUCLEOTIDE SEQUENCE</scope>
    <source>
        <strain evidence="4">160909Yilan</strain>
    </source>
</reference>
<name>A0A8H7DE78_9AGAR</name>
<feature type="region of interest" description="Disordered" evidence="1">
    <location>
        <begin position="1"/>
        <end position="32"/>
    </location>
</feature>
<dbReference type="SMART" id="SM00233">
    <property type="entry name" value="PH"/>
    <property type="match status" value="1"/>
</dbReference>
<dbReference type="InterPro" id="IPR035899">
    <property type="entry name" value="DBL_dom_sf"/>
</dbReference>
<sequence length="923" mass="101451">MAAVAFPTTDKNYAQVPHPRPPHLPFRRISLPTNPRHRESVVSVASFDSLPEEGDSPSTPSIPVVMRNVNPPNNQRRPKVRPVSSNRRLGKQLDAREAKRRKVIQEFYETEKTYVDGLELIYSHFLTPIIASLETPQPLLQRSDLASVFSNFVDIWNLHRAFFASLSDLLSSSRDADPPPLSPILLSHFPYLSLYNPFITAFPSTISSMANLVSPPSVNHPNPHYNPAFAAYLLTREADPRCGKLKLRDWLLSIVQRCPRYLLLLKDLIECTDPEDPEHAQLTAVHALVSKITLTLNTSIHTHAQTLSLLALQRATPTLPFQLIVPGPHPHATASSSLFSDCLVWLEAEDGSWVGTSSEWVSGGGGECDPEPADRELTLATRNDAHTKQERGRAAAQGREYGGQARGNTSTPTKSVQLPLPLPPARKSAYHHPVSRMKRRRHASSGTAEDGRWVYKGRAELVDLEVVVTPPREFGEERRFEVLSPGGSFVLYADSEEERDAWTSAIRQTKAQLFVSLNATHPDSTLTSSSSTAHLRRSLQALPFPPSDERLTTLREGKTKGKKLERRGRVEHWVPAIWIPDEKTEGCMRAGGRLGGAGGGIIADCAGGVSVHRVPSAPSSSLILTPTAQARASPARACNACYETVFPLLDSPPEDVDAPIDAEPHNTTLAAHSETVSSLSNFPSWLSMPSLPLASTTEALMALDRGQQRQAAKYERLRRGTGADGDASEEEGGESTTHVEMTARDRVRVVRSPPPRPRSYVQILEDFEESRIAALQEDADEDAESGGGSRSNSRPQTVMDLDGMDEMVLPQRREDTARRNKRFSLPAVALQTTSVTARTQAPGQQDGKQRDRDGRVPRTAKRFSLVLGTRHQHHGGKTQSEVVGRERIEEEAGHGGEESELAKGVAAGKLSELLGRHRSHRVA</sequence>
<dbReference type="Pfam" id="PF00621">
    <property type="entry name" value="RhoGEF"/>
    <property type="match status" value="1"/>
</dbReference>
<dbReference type="SUPFAM" id="SSF48065">
    <property type="entry name" value="DBL homology domain (DH-domain)"/>
    <property type="match status" value="1"/>
</dbReference>
<feature type="compositionally biased region" description="Low complexity" evidence="1">
    <location>
        <begin position="63"/>
        <end position="75"/>
    </location>
</feature>
<feature type="compositionally biased region" description="Basic and acidic residues" evidence="1">
    <location>
        <begin position="847"/>
        <end position="856"/>
    </location>
</feature>
<keyword evidence="5" id="KW-1185">Reference proteome</keyword>
<dbReference type="GO" id="GO:0005737">
    <property type="term" value="C:cytoplasm"/>
    <property type="evidence" value="ECO:0007669"/>
    <property type="project" value="TreeGrafter"/>
</dbReference>
<dbReference type="PROSITE" id="PS50003">
    <property type="entry name" value="PH_DOMAIN"/>
    <property type="match status" value="1"/>
</dbReference>
<dbReference type="OrthoDB" id="660555at2759"/>
<evidence type="ECO:0000313" key="5">
    <source>
        <dbReference type="Proteomes" id="UP000623467"/>
    </source>
</evidence>
<dbReference type="PANTHER" id="PTHR12673:SF159">
    <property type="entry name" value="LD03170P"/>
    <property type="match status" value="1"/>
</dbReference>
<feature type="compositionally biased region" description="Basic residues" evidence="1">
    <location>
        <begin position="428"/>
        <end position="443"/>
    </location>
</feature>
<organism evidence="4 5">
    <name type="scientific">Mycena sanguinolenta</name>
    <dbReference type="NCBI Taxonomy" id="230812"/>
    <lineage>
        <taxon>Eukaryota</taxon>
        <taxon>Fungi</taxon>
        <taxon>Dikarya</taxon>
        <taxon>Basidiomycota</taxon>
        <taxon>Agaricomycotina</taxon>
        <taxon>Agaricomycetes</taxon>
        <taxon>Agaricomycetidae</taxon>
        <taxon>Agaricales</taxon>
        <taxon>Marasmiineae</taxon>
        <taxon>Mycenaceae</taxon>
        <taxon>Mycena</taxon>
    </lineage>
</organism>
<dbReference type="InterPro" id="IPR011993">
    <property type="entry name" value="PH-like_dom_sf"/>
</dbReference>
<feature type="region of interest" description="Disordered" evidence="1">
    <location>
        <begin position="46"/>
        <end position="91"/>
    </location>
</feature>
<dbReference type="Proteomes" id="UP000623467">
    <property type="component" value="Unassembled WGS sequence"/>
</dbReference>
<feature type="region of interest" description="Disordered" evidence="1">
    <location>
        <begin position="778"/>
        <end position="805"/>
    </location>
</feature>
<feature type="region of interest" description="Disordered" evidence="1">
    <location>
        <begin position="831"/>
        <end position="904"/>
    </location>
</feature>
<feature type="domain" description="PH" evidence="2">
    <location>
        <begin position="480"/>
        <end position="511"/>
    </location>
</feature>
<evidence type="ECO:0000313" key="4">
    <source>
        <dbReference type="EMBL" id="KAF7371140.1"/>
    </source>
</evidence>